<dbReference type="EMBL" id="CM024802">
    <property type="protein sequence ID" value="KAG8011273.1"/>
    <property type="molecule type" value="Genomic_DNA"/>
</dbReference>
<dbReference type="Proteomes" id="UP000805704">
    <property type="component" value="Chromosome 14"/>
</dbReference>
<comment type="caution">
    <text evidence="1">The sequence shown here is derived from an EMBL/GenBank/DDBJ whole genome shotgun (WGS) entry which is preliminary data.</text>
</comment>
<sequence length="829" mass="91409">MEDRGERQIEEEEEEEGRGEEGDGMAEGPEEQAGVSVEAQIGRRLREIGDRFQEDHVELAAIKGKLQELGAYIDEELPDYIMVMVANKKTSQQMADDLSLFLGSNTIKFTAWLQGVLEKLRSVAVEPTSLRHQLQSDSGAAPGKSRSSVSEDSRAEESKVLAVSSSRSDRTEPRVSSSAHESRRGALEKNSSRLTSTVKPLMEPLPSEAVIDIKPEMDDDLIAEDPVEMGTNHGRTRGAASRPTAEIYRPGQGKFTSANSTDRCRPTEGSSHIRQQDGRGSRTSRTSGSSKEELSRKRKAPVASSVVRVSRAADEDSDDMEDEDTGYGGRGLSSRVSLPSKPERKPTLPPAKQANRNLILKAISEAQDSITKTTAYPTIPQRQTVPVAPRTRLASSEEMTAAIQLVQEHLHSLAPRVQAYTSVELPPSRTAAPVKSLASRLQLDLADSSDGGEQSDYGVEVAAGSEAKAFDTRSFIVSRPQMQEPPARSQQRLQSLVRDEVQSALPRTVQASKERGDSASPKFIVTLDGVPSPMGSLAECEMELDDVRPSAKVTEATVHANREPKVSILHRLQGGIVSSEDDVMDMEVVEEEVPLKKQKVLERCKFWPVCKSGDECLYHHPTTQCKTFPSCKFGDKCLFVHPNCKYDARCSKPDCPFTHVSRRGAVAPPPRPAVQPAHTTSVCRFFPDCKKMDCPFYHPKSPRLAMAQGSDSNDTSYKSPSPGSRPSSSDDAKKVMRREKNRIAAQKSRMRQTQKADSLHLESENLEKENAALRKEVKQLTEEVKYLSSVLSTHEPMCAGLTPQTPDLLYPPHHSSYHHQHITVPHYQH</sequence>
<evidence type="ECO:0000313" key="2">
    <source>
        <dbReference type="Proteomes" id="UP000805704"/>
    </source>
</evidence>
<protein>
    <submittedName>
        <fullName evidence="1">Zinc finger CCCH domain-containing protein 14</fullName>
    </submittedName>
</protein>
<evidence type="ECO:0000313" key="1">
    <source>
        <dbReference type="EMBL" id="KAG8011273.1"/>
    </source>
</evidence>
<organism evidence="1 2">
    <name type="scientific">Nibea albiflora</name>
    <name type="common">Yellow drum</name>
    <name type="synonym">Corvina albiflora</name>
    <dbReference type="NCBI Taxonomy" id="240163"/>
    <lineage>
        <taxon>Eukaryota</taxon>
        <taxon>Metazoa</taxon>
        <taxon>Chordata</taxon>
        <taxon>Craniata</taxon>
        <taxon>Vertebrata</taxon>
        <taxon>Euteleostomi</taxon>
        <taxon>Actinopterygii</taxon>
        <taxon>Neopterygii</taxon>
        <taxon>Teleostei</taxon>
        <taxon>Neoteleostei</taxon>
        <taxon>Acanthomorphata</taxon>
        <taxon>Eupercaria</taxon>
        <taxon>Sciaenidae</taxon>
        <taxon>Nibea</taxon>
    </lineage>
</organism>
<proteinExistence type="predicted"/>
<accession>A0ACB7F9Z4</accession>
<gene>
    <name evidence="1" type="primary">ZC3H14</name>
    <name evidence="1" type="ORF">GBF38_005985</name>
</gene>
<reference evidence="1" key="1">
    <citation type="submission" date="2020-04" db="EMBL/GenBank/DDBJ databases">
        <title>A chromosome-scale assembly and high-density genetic map of the yellow drum (Nibea albiflora) genome.</title>
        <authorList>
            <person name="Xu D."/>
            <person name="Zhang W."/>
            <person name="Chen R."/>
            <person name="Tan P."/>
            <person name="Wang L."/>
            <person name="Song H."/>
            <person name="Tian L."/>
            <person name="Zhu Q."/>
            <person name="Wang B."/>
        </authorList>
    </citation>
    <scope>NUCLEOTIDE SEQUENCE</scope>
    <source>
        <strain evidence="1">ZJHYS-2018</strain>
    </source>
</reference>
<name>A0ACB7F9Z4_NIBAL</name>
<keyword evidence="2" id="KW-1185">Reference proteome</keyword>